<keyword evidence="1" id="KW-0677">Repeat</keyword>
<comment type="similarity">
    <text evidence="3">Belongs to the SOWAH family.</text>
</comment>
<dbReference type="Proteomes" id="UP001187415">
    <property type="component" value="Unassembled WGS sequence"/>
</dbReference>
<comment type="caution">
    <text evidence="6">The sequence shown here is derived from an EMBL/GenBank/DDBJ whole genome shotgun (WGS) entry which is preliminary data.</text>
</comment>
<dbReference type="SMART" id="SM00248">
    <property type="entry name" value="ANK"/>
    <property type="match status" value="2"/>
</dbReference>
<dbReference type="EMBL" id="JAUPFM010000003">
    <property type="protein sequence ID" value="KAK2856678.1"/>
    <property type="molecule type" value="Genomic_DNA"/>
</dbReference>
<dbReference type="PROSITE" id="PS50088">
    <property type="entry name" value="ANK_REPEAT"/>
    <property type="match status" value="1"/>
</dbReference>
<proteinExistence type="inferred from homology"/>
<protein>
    <submittedName>
        <fullName evidence="6">Uncharacterized protein</fullName>
    </submittedName>
</protein>
<evidence type="ECO:0000256" key="1">
    <source>
        <dbReference type="ARBA" id="ARBA00022737"/>
    </source>
</evidence>
<dbReference type="PANTHER" id="PTHR14491">
    <property type="entry name" value="SOSONDOWAH, ISOFORM G"/>
    <property type="match status" value="1"/>
</dbReference>
<evidence type="ECO:0000313" key="7">
    <source>
        <dbReference type="Proteomes" id="UP001187415"/>
    </source>
</evidence>
<dbReference type="InterPro" id="IPR002110">
    <property type="entry name" value="Ankyrin_rpt"/>
</dbReference>
<gene>
    <name evidence="6" type="ORF">Q5P01_005413</name>
</gene>
<feature type="repeat" description="ANK" evidence="4">
    <location>
        <begin position="143"/>
        <end position="164"/>
    </location>
</feature>
<organism evidence="6 7">
    <name type="scientific">Channa striata</name>
    <name type="common">Snakehead murrel</name>
    <name type="synonym">Ophicephalus striatus</name>
    <dbReference type="NCBI Taxonomy" id="64152"/>
    <lineage>
        <taxon>Eukaryota</taxon>
        <taxon>Metazoa</taxon>
        <taxon>Chordata</taxon>
        <taxon>Craniata</taxon>
        <taxon>Vertebrata</taxon>
        <taxon>Euteleostomi</taxon>
        <taxon>Actinopterygii</taxon>
        <taxon>Neopterygii</taxon>
        <taxon>Teleostei</taxon>
        <taxon>Neoteleostei</taxon>
        <taxon>Acanthomorphata</taxon>
        <taxon>Anabantaria</taxon>
        <taxon>Anabantiformes</taxon>
        <taxon>Channoidei</taxon>
        <taxon>Channidae</taxon>
        <taxon>Channa</taxon>
    </lineage>
</organism>
<feature type="compositionally biased region" description="Basic residues" evidence="5">
    <location>
        <begin position="266"/>
        <end position="276"/>
    </location>
</feature>
<dbReference type="SUPFAM" id="SSF48403">
    <property type="entry name" value="Ankyrin repeat"/>
    <property type="match status" value="1"/>
</dbReference>
<sequence>MRHYLIGMSRSDSNITPKCRRRHFLQANSLPEVRRSMGMQSSICRDNSDSASLVSSILDDDRVSATLDPLEDEWMMTTSDGEWGKLSHLLTIKPSLILRKDFVTEFTCLHWAAKLGKPEVIALIQNFANQHNVTIRVDVQSNNGYTPLHIASMHNHMEVVKLLVGAYIRDYSGRKACQYLTDNVSMDIRDIIGAYEQSESENTNHREEGRWRLSKVLKTNLKEKLLRRQASLSRMNPKLQKQMRISQIVHSISFSDTEETNGSRKASFKSRPKTHFFGRDKH</sequence>
<reference evidence="6" key="1">
    <citation type="submission" date="2023-07" db="EMBL/GenBank/DDBJ databases">
        <title>Chromosome-level Genome Assembly of Striped Snakehead (Channa striata).</title>
        <authorList>
            <person name="Liu H."/>
        </authorList>
    </citation>
    <scope>NUCLEOTIDE SEQUENCE</scope>
    <source>
        <strain evidence="6">Gz</strain>
        <tissue evidence="6">Muscle</tissue>
    </source>
</reference>
<evidence type="ECO:0000256" key="4">
    <source>
        <dbReference type="PROSITE-ProRule" id="PRU00023"/>
    </source>
</evidence>
<feature type="region of interest" description="Disordered" evidence="5">
    <location>
        <begin position="256"/>
        <end position="282"/>
    </location>
</feature>
<accession>A0AA88NCJ2</accession>
<dbReference type="InterPro" id="IPR036770">
    <property type="entry name" value="Ankyrin_rpt-contain_sf"/>
</dbReference>
<evidence type="ECO:0000256" key="5">
    <source>
        <dbReference type="SAM" id="MobiDB-lite"/>
    </source>
</evidence>
<dbReference type="PROSITE" id="PS50297">
    <property type="entry name" value="ANK_REP_REGION"/>
    <property type="match status" value="1"/>
</dbReference>
<dbReference type="AlphaFoldDB" id="A0AA88NCJ2"/>
<keyword evidence="2 4" id="KW-0040">ANK repeat</keyword>
<evidence type="ECO:0000256" key="2">
    <source>
        <dbReference type="ARBA" id="ARBA00023043"/>
    </source>
</evidence>
<keyword evidence="7" id="KW-1185">Reference proteome</keyword>
<name>A0AA88NCJ2_CHASR</name>
<dbReference type="Pfam" id="PF12796">
    <property type="entry name" value="Ank_2"/>
    <property type="match status" value="1"/>
</dbReference>
<evidence type="ECO:0000256" key="3">
    <source>
        <dbReference type="ARBA" id="ARBA00038122"/>
    </source>
</evidence>
<dbReference type="PANTHER" id="PTHR14491:SF4">
    <property type="entry name" value="ANKYRIN REPEAT DOMAIN-CONTAINING PROTEIN SOWAHC"/>
    <property type="match status" value="1"/>
</dbReference>
<dbReference type="Gene3D" id="1.25.40.20">
    <property type="entry name" value="Ankyrin repeat-containing domain"/>
    <property type="match status" value="1"/>
</dbReference>
<evidence type="ECO:0000313" key="6">
    <source>
        <dbReference type="EMBL" id="KAK2856678.1"/>
    </source>
</evidence>